<evidence type="ECO:0000313" key="2">
    <source>
        <dbReference type="Proteomes" id="UP000482084"/>
    </source>
</evidence>
<keyword evidence="2" id="KW-1185">Reference proteome</keyword>
<dbReference type="SUPFAM" id="SSF53756">
    <property type="entry name" value="UDP-Glycosyltransferase/glycogen phosphorylase"/>
    <property type="match status" value="1"/>
</dbReference>
<evidence type="ECO:0008006" key="3">
    <source>
        <dbReference type="Google" id="ProtNLM"/>
    </source>
</evidence>
<comment type="caution">
    <text evidence="1">The sequence shown here is derived from an EMBL/GenBank/DDBJ whole genome shotgun (WGS) entry which is preliminary data.</text>
</comment>
<evidence type="ECO:0000313" key="1">
    <source>
        <dbReference type="EMBL" id="KAB8288020.1"/>
    </source>
</evidence>
<gene>
    <name evidence="1" type="ORF">DSM100688_1130</name>
</gene>
<sequence length="435" mass="50351">MRNKLLGEIVNNKYVIAISFANYLESKSGMPKVMMAHQQLYNNHGISYVSLFSVKKTFFSDRYMLFCKFGLIVDGEFKGIYQMSQLIHLFKKWEIRGYSLIDIHIHHLMYMNINLIEDLLMSSNDVPVKVYLHDYYNACTGYTLLKNNLDYCGGRGFSEQVCSGCRFYKQSNVIEPQIQALLRRNLGRITFISPSQTTKNIFLNFHPEFGERIIVLPHQIYFDHYDGNAEQLASNQTVRIGFLGMPRRHKGWETWSRLVSNCSGDGYQFIVFNSSNDSYANMSKVKVGFSGSNLNAMTDALRKSQIHVALLWSIWPETYSYTCFEAFSANAFIITNKNSGNIADVVRANNNGIVLENEKQLLDLFQDRDGLLDRINNFRKTEVGGPKQLYENDEIVRLSLRFSKKSTIKDSHRLVDYPLLWILNYLYNRKSLVNK</sequence>
<accession>A0A6L4X1B4</accession>
<dbReference type="Proteomes" id="UP000482084">
    <property type="component" value="Unassembled WGS sequence"/>
</dbReference>
<proteinExistence type="predicted"/>
<dbReference type="EMBL" id="WBSM01000005">
    <property type="protein sequence ID" value="KAB8288020.1"/>
    <property type="molecule type" value="Genomic_DNA"/>
</dbReference>
<organism evidence="1 2">
    <name type="scientific">Bifidobacterium ramosum</name>
    <dbReference type="NCBI Taxonomy" id="1798158"/>
    <lineage>
        <taxon>Bacteria</taxon>
        <taxon>Bacillati</taxon>
        <taxon>Actinomycetota</taxon>
        <taxon>Actinomycetes</taxon>
        <taxon>Bifidobacteriales</taxon>
        <taxon>Bifidobacteriaceae</taxon>
        <taxon>Bifidobacterium</taxon>
    </lineage>
</organism>
<dbReference type="Gene3D" id="3.40.50.2000">
    <property type="entry name" value="Glycogen Phosphorylase B"/>
    <property type="match status" value="1"/>
</dbReference>
<protein>
    <recommendedName>
        <fullName evidence="3">Glycosyltransferase</fullName>
    </recommendedName>
</protein>
<name>A0A6L4X1B4_9BIFI</name>
<reference evidence="1 2" key="1">
    <citation type="submission" date="2019-10" db="EMBL/GenBank/DDBJ databases">
        <title>Characterization of the phylogenetic diversity of two novel species belonging to the genus Bifidobacterium: Bifidobacterium cebidarum sp. nov. and Bifidobacterium leontopitheci sp. nov.</title>
        <authorList>
            <person name="Lugli G.A."/>
            <person name="Duranti S."/>
            <person name="Milani C."/>
            <person name="Turroni F."/>
            <person name="Ventura M."/>
        </authorList>
    </citation>
    <scope>NUCLEOTIDE SEQUENCE [LARGE SCALE GENOMIC DNA]</scope>
    <source>
        <strain evidence="1 2">DSM 100688</strain>
    </source>
</reference>
<dbReference type="AlphaFoldDB" id="A0A6L4X1B4"/>